<reference evidence="1 2" key="1">
    <citation type="submission" date="2018-04" db="EMBL/GenBank/DDBJ databases">
        <title>Genome of Nocardioides gansuensis WSJ-1.</title>
        <authorList>
            <person name="Wu S."/>
            <person name="Wang G."/>
        </authorList>
    </citation>
    <scope>NUCLEOTIDE SEQUENCE [LARGE SCALE GENOMIC DNA]</scope>
    <source>
        <strain evidence="1 2">WSJ-1</strain>
    </source>
</reference>
<proteinExistence type="predicted"/>
<evidence type="ECO:0008006" key="3">
    <source>
        <dbReference type="Google" id="ProtNLM"/>
    </source>
</evidence>
<sequence>MGAALRELRRVLAVLGASELRTQENPAAVGEVAAAISPWRLPAEVEQFWRLTDGYSSSLSLFPHPHAADPQFALECWHEHQQQPGMTPDLLFPVCYESHAFLLVELDGPPGTGGACFTWAYGLEPFVLVASDLTSYLEVAAQTLEVGRVERHERDGQTFLRFDDTAFQAALRDRLVRDPHPRYGDRMEVDWHPSAWPEHWLASAGPAAAEQHARGATTTIAALRRNLVAGVSGRVHAQVLELWGLSEGVRVSVDDGTGVLHIWCPSAVTMFGPASPGRFEFDVVITPDAPHATHAEAVAVRLLDPEA</sequence>
<name>A0A2T8F8W9_9ACTN</name>
<evidence type="ECO:0000313" key="2">
    <source>
        <dbReference type="Proteomes" id="UP000246018"/>
    </source>
</evidence>
<comment type="caution">
    <text evidence="1">The sequence shown here is derived from an EMBL/GenBank/DDBJ whole genome shotgun (WGS) entry which is preliminary data.</text>
</comment>
<dbReference type="Proteomes" id="UP000246018">
    <property type="component" value="Unassembled WGS sequence"/>
</dbReference>
<keyword evidence="2" id="KW-1185">Reference proteome</keyword>
<organism evidence="1 2">
    <name type="scientific">Nocardioides gansuensis</name>
    <dbReference type="NCBI Taxonomy" id="2138300"/>
    <lineage>
        <taxon>Bacteria</taxon>
        <taxon>Bacillati</taxon>
        <taxon>Actinomycetota</taxon>
        <taxon>Actinomycetes</taxon>
        <taxon>Propionibacteriales</taxon>
        <taxon>Nocardioidaceae</taxon>
        <taxon>Nocardioides</taxon>
    </lineage>
</organism>
<protein>
    <recommendedName>
        <fullName evidence="3">SMI1/KNR4 family protein</fullName>
    </recommendedName>
</protein>
<dbReference type="AlphaFoldDB" id="A0A2T8F8W9"/>
<dbReference type="EMBL" id="QDGZ01000006">
    <property type="protein sequence ID" value="PVG82139.1"/>
    <property type="molecule type" value="Genomic_DNA"/>
</dbReference>
<evidence type="ECO:0000313" key="1">
    <source>
        <dbReference type="EMBL" id="PVG82139.1"/>
    </source>
</evidence>
<gene>
    <name evidence="1" type="ORF">DDE18_15805</name>
</gene>
<accession>A0A2T8F8W9</accession>